<dbReference type="AlphaFoldDB" id="A0A8B9E668"/>
<evidence type="ECO:0000256" key="15">
    <source>
        <dbReference type="ARBA" id="ARBA00030987"/>
    </source>
</evidence>
<dbReference type="Pfam" id="PF07225">
    <property type="entry name" value="NDUF_B4"/>
    <property type="match status" value="1"/>
</dbReference>
<evidence type="ECO:0000256" key="14">
    <source>
        <dbReference type="ARBA" id="ARBA00030212"/>
    </source>
</evidence>
<reference evidence="17" key="2">
    <citation type="submission" date="2025-09" db="UniProtKB">
        <authorList>
            <consortium name="Ensembl"/>
        </authorList>
    </citation>
    <scope>IDENTIFICATION</scope>
</reference>
<keyword evidence="10" id="KW-0249">Electron transport</keyword>
<keyword evidence="9" id="KW-0999">Mitochondrion inner membrane</keyword>
<keyword evidence="12" id="KW-0496">Mitochondrion</keyword>
<dbReference type="PANTHER" id="PTHR15469">
    <property type="entry name" value="NADH-UBIQUINONE OXIDOREDUCTASE B15 SUBUNIT"/>
    <property type="match status" value="1"/>
</dbReference>
<keyword evidence="6" id="KW-0813">Transport</keyword>
<comment type="similarity">
    <text evidence="3">Belongs to the complex I NDUFB4 subunit family.</text>
</comment>
<evidence type="ECO:0000256" key="4">
    <source>
        <dbReference type="ARBA" id="ARBA00011533"/>
    </source>
</evidence>
<reference evidence="17" key="1">
    <citation type="submission" date="2025-08" db="UniProtKB">
        <authorList>
            <consortium name="Ensembl"/>
        </authorList>
    </citation>
    <scope>IDENTIFICATION</scope>
</reference>
<comment type="function">
    <text evidence="1">Accessory subunit of the mitochondrial membrane respiratory chain NADH dehydrogenase (Complex I), that is believed not to be involved in catalysis. Complex I functions in the transfer of electrons from NADH to the respiratory chain. The immediate electron acceptor for the enzyme is believed to be ubiquinone.</text>
</comment>
<evidence type="ECO:0000256" key="7">
    <source>
        <dbReference type="ARBA" id="ARBA00022660"/>
    </source>
</evidence>
<comment type="subunit">
    <text evidence="4">Complex I is composed of 45 different subunits.</text>
</comment>
<evidence type="ECO:0000256" key="8">
    <source>
        <dbReference type="ARBA" id="ARBA00022692"/>
    </source>
</evidence>
<dbReference type="Ensembl" id="ENSACDT00005019531.1">
    <property type="protein sequence ID" value="ENSACDP00005016237.1"/>
    <property type="gene ID" value="ENSACDG00005011895.1"/>
</dbReference>
<evidence type="ECO:0000313" key="18">
    <source>
        <dbReference type="Proteomes" id="UP000694521"/>
    </source>
</evidence>
<protein>
    <recommendedName>
        <fullName evidence="5">NADH dehydrogenase [ubiquinone] 1 beta subcomplex subunit 4</fullName>
    </recommendedName>
    <alternativeName>
        <fullName evidence="14">Complex I-B15</fullName>
    </alternativeName>
    <alternativeName>
        <fullName evidence="15">NADH-ubiquinone oxidoreductase B15 subunit</fullName>
    </alternativeName>
</protein>
<evidence type="ECO:0000313" key="17">
    <source>
        <dbReference type="Ensembl" id="ENSACDP00005016237.1"/>
    </source>
</evidence>
<evidence type="ECO:0000256" key="16">
    <source>
        <dbReference type="SAM" id="Phobius"/>
    </source>
</evidence>
<dbReference type="InterPro" id="IPR009866">
    <property type="entry name" value="NADH_UbQ_OxRdtase_NDUFB4_su"/>
</dbReference>
<evidence type="ECO:0000256" key="13">
    <source>
        <dbReference type="ARBA" id="ARBA00023136"/>
    </source>
</evidence>
<dbReference type="PANTHER" id="PTHR15469:SF0">
    <property type="entry name" value="NADH DEHYDROGENASE [UBIQUINONE] 1 BETA SUBCOMPLEX SUBUNIT 4"/>
    <property type="match status" value="1"/>
</dbReference>
<evidence type="ECO:0000256" key="2">
    <source>
        <dbReference type="ARBA" id="ARBA00004298"/>
    </source>
</evidence>
<evidence type="ECO:0000256" key="1">
    <source>
        <dbReference type="ARBA" id="ARBA00003195"/>
    </source>
</evidence>
<sequence length="236" mass="26027">MLLECFLHSAPEHLPTLSPESWSPSSFPWHSPKYPSPASSLPPPSPHPLFPASFPRHSASGVSGYVPPAPSLISLCSLYPTVSVLHIPGGPMPSQVTAFCLFQPQNTCPNITPLIPILSLPFSSSLQVNALPSPSCLGDWQKHHRSTERRQASCLQLQLNSPSPPAVIEDPSLLRWAHAKTQNVYPTFRPTPKTSFMGALFAVGPILFWIAVFKTDRDRKEKLIQEGKYERPFSVF</sequence>
<evidence type="ECO:0000256" key="3">
    <source>
        <dbReference type="ARBA" id="ARBA00007260"/>
    </source>
</evidence>
<evidence type="ECO:0000256" key="10">
    <source>
        <dbReference type="ARBA" id="ARBA00022982"/>
    </source>
</evidence>
<comment type="subcellular location">
    <subcellularLocation>
        <location evidence="2">Mitochondrion inner membrane</location>
        <topology evidence="2">Single-pass membrane protein</topology>
        <orientation evidence="2">Matrix side</orientation>
    </subcellularLocation>
</comment>
<feature type="transmembrane region" description="Helical" evidence="16">
    <location>
        <begin position="196"/>
        <end position="213"/>
    </location>
</feature>
<evidence type="ECO:0000256" key="5">
    <source>
        <dbReference type="ARBA" id="ARBA00018681"/>
    </source>
</evidence>
<keyword evidence="13 16" id="KW-0472">Membrane</keyword>
<evidence type="ECO:0000256" key="6">
    <source>
        <dbReference type="ARBA" id="ARBA00022448"/>
    </source>
</evidence>
<organism evidence="17 18">
    <name type="scientific">Anser cygnoides</name>
    <name type="common">Swan goose</name>
    <dbReference type="NCBI Taxonomy" id="8845"/>
    <lineage>
        <taxon>Eukaryota</taxon>
        <taxon>Metazoa</taxon>
        <taxon>Chordata</taxon>
        <taxon>Craniata</taxon>
        <taxon>Vertebrata</taxon>
        <taxon>Euteleostomi</taxon>
        <taxon>Archelosauria</taxon>
        <taxon>Archosauria</taxon>
        <taxon>Dinosauria</taxon>
        <taxon>Saurischia</taxon>
        <taxon>Theropoda</taxon>
        <taxon>Coelurosauria</taxon>
        <taxon>Aves</taxon>
        <taxon>Neognathae</taxon>
        <taxon>Galloanserae</taxon>
        <taxon>Anseriformes</taxon>
        <taxon>Anatidae</taxon>
        <taxon>Anserinae</taxon>
        <taxon>Anser</taxon>
    </lineage>
</organism>
<dbReference type="Proteomes" id="UP000694521">
    <property type="component" value="Unplaced"/>
</dbReference>
<accession>A0A8B9E668</accession>
<keyword evidence="7" id="KW-0679">Respiratory chain</keyword>
<keyword evidence="8 16" id="KW-0812">Transmembrane</keyword>
<proteinExistence type="inferred from homology"/>
<dbReference type="GO" id="GO:0005743">
    <property type="term" value="C:mitochondrial inner membrane"/>
    <property type="evidence" value="ECO:0007669"/>
    <property type="project" value="UniProtKB-SubCell"/>
</dbReference>
<evidence type="ECO:0000256" key="11">
    <source>
        <dbReference type="ARBA" id="ARBA00022989"/>
    </source>
</evidence>
<name>A0A8B9E668_ANSCY</name>
<keyword evidence="11 16" id="KW-1133">Transmembrane helix</keyword>
<keyword evidence="18" id="KW-1185">Reference proteome</keyword>
<evidence type="ECO:0000256" key="9">
    <source>
        <dbReference type="ARBA" id="ARBA00022792"/>
    </source>
</evidence>
<evidence type="ECO:0000256" key="12">
    <source>
        <dbReference type="ARBA" id="ARBA00023128"/>
    </source>
</evidence>